<dbReference type="InterPro" id="IPR009409">
    <property type="entry name" value="DUF1059"/>
</dbReference>
<accession>A0A9E7C0X8</accession>
<protein>
    <recommendedName>
        <fullName evidence="3">DUF1059 domain-containing protein</fullName>
    </recommendedName>
</protein>
<dbReference type="AlphaFoldDB" id="A0A9E7C0X8"/>
<dbReference type="Proteomes" id="UP001162834">
    <property type="component" value="Chromosome"/>
</dbReference>
<gene>
    <name evidence="1" type="ORF">DSM104329_02472</name>
</gene>
<dbReference type="EMBL" id="CP087164">
    <property type="protein sequence ID" value="UGS36074.1"/>
    <property type="molecule type" value="Genomic_DNA"/>
</dbReference>
<keyword evidence="2" id="KW-1185">Reference proteome</keyword>
<proteinExistence type="predicted"/>
<name>A0A9E7C0X8_9ACTN</name>
<organism evidence="1 2">
    <name type="scientific">Capillimicrobium parvum</name>
    <dbReference type="NCBI Taxonomy" id="2884022"/>
    <lineage>
        <taxon>Bacteria</taxon>
        <taxon>Bacillati</taxon>
        <taxon>Actinomycetota</taxon>
        <taxon>Thermoleophilia</taxon>
        <taxon>Solirubrobacterales</taxon>
        <taxon>Capillimicrobiaceae</taxon>
        <taxon>Capillimicrobium</taxon>
    </lineage>
</organism>
<evidence type="ECO:0000313" key="2">
    <source>
        <dbReference type="Proteomes" id="UP001162834"/>
    </source>
</evidence>
<dbReference type="KEGG" id="sbae:DSM104329_02472"/>
<dbReference type="Pfam" id="PF06348">
    <property type="entry name" value="DUF1059"/>
    <property type="match status" value="1"/>
</dbReference>
<evidence type="ECO:0008006" key="3">
    <source>
        <dbReference type="Google" id="ProtNLM"/>
    </source>
</evidence>
<evidence type="ECO:0000313" key="1">
    <source>
        <dbReference type="EMBL" id="UGS36074.1"/>
    </source>
</evidence>
<sequence length="57" mass="6449">MKEFRCGEIVPGCDTKIEGRTEDEILEDVAVHAREAHGMDEVPPEVEERIRDAIVEV</sequence>
<reference evidence="1" key="1">
    <citation type="journal article" date="2022" name="Int. J. Syst. Evol. Microbiol.">
        <title>Pseudomonas aegrilactucae sp. nov. and Pseudomonas morbosilactucae sp. nov., pathogens causing bacterial rot of lettuce in Japan.</title>
        <authorList>
            <person name="Sawada H."/>
            <person name="Fujikawa T."/>
            <person name="Satou M."/>
        </authorList>
    </citation>
    <scope>NUCLEOTIDE SEQUENCE</scope>
    <source>
        <strain evidence="1">0166_1</strain>
    </source>
</reference>